<evidence type="ECO:0000313" key="4">
    <source>
        <dbReference type="EMBL" id="CAA9403122.1"/>
    </source>
</evidence>
<evidence type="ECO:0000256" key="2">
    <source>
        <dbReference type="ARBA" id="ARBA00022573"/>
    </source>
</evidence>
<dbReference type="GO" id="GO:0016994">
    <property type="term" value="F:precorrin-6A reductase activity"/>
    <property type="evidence" value="ECO:0007669"/>
    <property type="project" value="UniProtKB-EC"/>
</dbReference>
<protein>
    <submittedName>
        <fullName evidence="4">Precorrin-6A reductase</fullName>
        <ecNumber evidence="4">1.3.1.54</ecNumber>
    </submittedName>
</protein>
<dbReference type="GO" id="GO:0009236">
    <property type="term" value="P:cobalamin biosynthetic process"/>
    <property type="evidence" value="ECO:0007669"/>
    <property type="project" value="UniProtKB-UniPathway"/>
</dbReference>
<evidence type="ECO:0000256" key="3">
    <source>
        <dbReference type="ARBA" id="ARBA00023002"/>
    </source>
</evidence>
<dbReference type="Pfam" id="PF02571">
    <property type="entry name" value="CbiJ"/>
    <property type="match status" value="1"/>
</dbReference>
<dbReference type="UniPathway" id="UPA00148"/>
<reference evidence="4" key="1">
    <citation type="submission" date="2020-02" db="EMBL/GenBank/DDBJ databases">
        <authorList>
            <person name="Meier V. D."/>
        </authorList>
    </citation>
    <scope>NUCLEOTIDE SEQUENCE</scope>
    <source>
        <strain evidence="4">AVDCRST_MAG94</strain>
    </source>
</reference>
<dbReference type="PANTHER" id="PTHR36925:SF1">
    <property type="entry name" value="COBALT-PRECORRIN-6A REDUCTASE"/>
    <property type="match status" value="1"/>
</dbReference>
<dbReference type="EMBL" id="CADCTY010002074">
    <property type="protein sequence ID" value="CAA9403122.1"/>
    <property type="molecule type" value="Genomic_DNA"/>
</dbReference>
<dbReference type="PANTHER" id="PTHR36925">
    <property type="entry name" value="COBALT-PRECORRIN-6A REDUCTASE"/>
    <property type="match status" value="1"/>
</dbReference>
<keyword evidence="2" id="KW-0169">Cobalamin biosynthesis</keyword>
<name>A0A6J4P380_9CYAN</name>
<accession>A0A6J4P380</accession>
<keyword evidence="3 4" id="KW-0560">Oxidoreductase</keyword>
<dbReference type="PROSITE" id="PS51014">
    <property type="entry name" value="COBK_CBIJ"/>
    <property type="match status" value="1"/>
</dbReference>
<dbReference type="NCBIfam" id="NF005968">
    <property type="entry name" value="PRK08057.1-2"/>
    <property type="match status" value="1"/>
</dbReference>
<dbReference type="NCBIfam" id="TIGR00715">
    <property type="entry name" value="precor6x_red"/>
    <property type="match status" value="1"/>
</dbReference>
<gene>
    <name evidence="4" type="ORF">AVDCRST_MAG94-6026</name>
</gene>
<proteinExistence type="predicted"/>
<organism evidence="4">
    <name type="scientific">uncultured Leptolyngbya sp</name>
    <dbReference type="NCBI Taxonomy" id="332963"/>
    <lineage>
        <taxon>Bacteria</taxon>
        <taxon>Bacillati</taxon>
        <taxon>Cyanobacteriota</taxon>
        <taxon>Cyanophyceae</taxon>
        <taxon>Leptolyngbyales</taxon>
        <taxon>Leptolyngbyaceae</taxon>
        <taxon>Leptolyngbya group</taxon>
        <taxon>Leptolyngbya</taxon>
        <taxon>environmental samples</taxon>
    </lineage>
</organism>
<comment type="pathway">
    <text evidence="1">Cofactor biosynthesis; adenosylcobalamin biosynthesis.</text>
</comment>
<evidence type="ECO:0000256" key="1">
    <source>
        <dbReference type="ARBA" id="ARBA00004953"/>
    </source>
</evidence>
<dbReference type="AlphaFoldDB" id="A0A6J4P380"/>
<dbReference type="InterPro" id="IPR003723">
    <property type="entry name" value="Precorrin-6x_reduct"/>
</dbReference>
<dbReference type="EC" id="1.3.1.54" evidence="4"/>
<sequence length="250" mass="27047">MNSETTRVLILGGTGDAAALAAQLSVLPGVEITTALAGRTQQPSALPGVVRVGGFGGSDGLLAYLKEKRIDILIDATHPFAAQMSWNAAMAAGEARLPHLMLVRPEWEKVAGDRWIEVENVEAAAQAIPMNARRIFLTIGRQQLAPFALLTEHWFLMRSIDPPATDMALPNGELLLDRGPFTLENEIALLKQHRIEAIVSKNSGGDATYAKIMAARELELPIVMVQRPAMPSGDRVSDVASAVEWVKQRL</sequence>